<reference evidence="4" key="1">
    <citation type="submission" date="2016-10" db="EMBL/GenBank/DDBJ databases">
        <authorList>
            <person name="Varghese N."/>
            <person name="Submissions S."/>
        </authorList>
    </citation>
    <scope>NUCLEOTIDE SEQUENCE [LARGE SCALE GENOMIC DNA]</scope>
    <source>
        <strain evidence="4">DSM 21743</strain>
    </source>
</reference>
<evidence type="ECO:0000313" key="4">
    <source>
        <dbReference type="Proteomes" id="UP000198825"/>
    </source>
</evidence>
<feature type="compositionally biased region" description="Low complexity" evidence="1">
    <location>
        <begin position="151"/>
        <end position="167"/>
    </location>
</feature>
<dbReference type="RefSeq" id="WP_197680424.1">
    <property type="nucleotide sequence ID" value="NZ_LT629799.1"/>
</dbReference>
<gene>
    <name evidence="3" type="ORF">SAMN04488544_2388</name>
</gene>
<keyword evidence="4" id="KW-1185">Reference proteome</keyword>
<dbReference type="STRING" id="546874.SAMN04488544_2388"/>
<feature type="compositionally biased region" description="Low complexity" evidence="1">
    <location>
        <begin position="49"/>
        <end position="64"/>
    </location>
</feature>
<feature type="compositionally biased region" description="Gly residues" evidence="1">
    <location>
        <begin position="8"/>
        <end position="34"/>
    </location>
</feature>
<name>A0A1H2MNC7_9ACTN</name>
<accession>A0A1H2MNC7</accession>
<dbReference type="AlphaFoldDB" id="A0A1H2MNC7"/>
<keyword evidence="2" id="KW-0472">Membrane</keyword>
<keyword evidence="2" id="KW-0812">Transmembrane</keyword>
<keyword evidence="2" id="KW-1133">Transmembrane helix</keyword>
<feature type="transmembrane region" description="Helical" evidence="2">
    <location>
        <begin position="102"/>
        <end position="125"/>
    </location>
</feature>
<evidence type="ECO:0000313" key="3">
    <source>
        <dbReference type="EMBL" id="SDU94602.1"/>
    </source>
</evidence>
<dbReference type="EMBL" id="LT629799">
    <property type="protein sequence ID" value="SDU94602.1"/>
    <property type="molecule type" value="Genomic_DNA"/>
</dbReference>
<proteinExistence type="predicted"/>
<dbReference type="Proteomes" id="UP000198825">
    <property type="component" value="Chromosome I"/>
</dbReference>
<evidence type="ECO:0000256" key="1">
    <source>
        <dbReference type="SAM" id="MobiDB-lite"/>
    </source>
</evidence>
<feature type="region of interest" description="Disordered" evidence="1">
    <location>
        <begin position="1"/>
        <end position="95"/>
    </location>
</feature>
<organism evidence="3 4">
    <name type="scientific">Microlunatus sagamiharensis</name>
    <dbReference type="NCBI Taxonomy" id="546874"/>
    <lineage>
        <taxon>Bacteria</taxon>
        <taxon>Bacillati</taxon>
        <taxon>Actinomycetota</taxon>
        <taxon>Actinomycetes</taxon>
        <taxon>Propionibacteriales</taxon>
        <taxon>Propionibacteriaceae</taxon>
        <taxon>Microlunatus</taxon>
    </lineage>
</organism>
<sequence length="327" mass="32322">MSESQGRPGQGQPSGQGHGPQGGFGQQPGYGQQGGYPDQGQGGYGPQGGYAPQGQQAYGYPQQGQGYGPQGGYPQQGQGGYGPQGYGPGGPGGGAPKKKSPLVLIGIVVAAVVALVAIGGIVIGLSSGDEDVPATTITPGPQTPPPDEPSTEPSASPSSEPSSSSTPGSGGGSQGGKSLDLGHGVTLVAADGWEVRKQTTSLAQLTDDKNVYIGQTAELDAGSNPGQVCTAWHKQLAEGEGGGKFSTPKSADVGTDKLEVATCNAQVTVSGGQGTSNLLLVSIVSVRESDGVTVVGTVAFTSSADQASLQDDFSSMSTSMLESQAAG</sequence>
<feature type="compositionally biased region" description="Gly residues" evidence="1">
    <location>
        <begin position="77"/>
        <end position="95"/>
    </location>
</feature>
<protein>
    <submittedName>
        <fullName evidence="3">Uncharacterized protein</fullName>
    </submittedName>
</protein>
<feature type="region of interest" description="Disordered" evidence="1">
    <location>
        <begin position="127"/>
        <end position="181"/>
    </location>
</feature>
<evidence type="ECO:0000256" key="2">
    <source>
        <dbReference type="SAM" id="Phobius"/>
    </source>
</evidence>